<keyword evidence="1" id="KW-0732">Signal</keyword>
<dbReference type="AlphaFoldDB" id="A0A7M7IPY4"/>
<name>A0A7M7IPY4_NASVI</name>
<dbReference type="EnsemblMetazoa" id="XM_016984257">
    <property type="protein sequence ID" value="XP_016839746"/>
    <property type="gene ID" value="LOC107980928"/>
</dbReference>
<proteinExistence type="predicted"/>
<evidence type="ECO:0000313" key="3">
    <source>
        <dbReference type="Proteomes" id="UP000002358"/>
    </source>
</evidence>
<dbReference type="RefSeq" id="XP_016839745.1">
    <property type="nucleotide sequence ID" value="XM_016984256.3"/>
</dbReference>
<dbReference type="EnsemblMetazoa" id="XM_016984256">
    <property type="protein sequence ID" value="XP_016839745"/>
    <property type="gene ID" value="LOC107980928"/>
</dbReference>
<protein>
    <submittedName>
        <fullName evidence="2">Uncharacterized protein</fullName>
    </submittedName>
</protein>
<reference evidence="2" key="1">
    <citation type="submission" date="2021-01" db="UniProtKB">
        <authorList>
            <consortium name="EnsemblMetazoa"/>
        </authorList>
    </citation>
    <scope>IDENTIFICATION</scope>
</reference>
<sequence length="357" mass="41324">MMFIYFIILEMLPSVFSNWCHFNHSSLALRKSVSLEFSKHQYVHLYDVDLQITSNNDIDINRETSCEYGTQLALLDEISFKGYFLKNDESTYLNVKLKNLKSYRWTQNENGNCIIAFQESEKKSVDLTTDQKRVIMDLTESCIKAALCGMDLNEIDKDANLRYQSTQAAINAVVDFYVPKVLDLFLDENKFFKIKSINKTVGGFHFYQKTGYLIGLPSIHRTKDVFIEREGSKFVIELGMRATDINITLEDAAVGWKFFSIHGHITARAKKLSFSSKLVVDWQASSCSLALKDFNFIAFEKIQVKMPLWNLFPVTINLKPKNIGRFWKMFMAYVAEWVSNISVDCQEYADQLFDMLK</sequence>
<evidence type="ECO:0000313" key="2">
    <source>
        <dbReference type="EnsemblMetazoa" id="XP_016839746"/>
    </source>
</evidence>
<dbReference type="InterPro" id="IPR038602">
    <property type="entry name" value="Mite_allergen_7_sf"/>
</dbReference>
<evidence type="ECO:0000256" key="1">
    <source>
        <dbReference type="SAM" id="SignalP"/>
    </source>
</evidence>
<dbReference type="RefSeq" id="XP_016839746.1">
    <property type="nucleotide sequence ID" value="XM_016984257.3"/>
</dbReference>
<feature type="chain" id="PRO_5036207189" evidence="1">
    <location>
        <begin position="18"/>
        <end position="357"/>
    </location>
</feature>
<accession>A0A7M7IPY4</accession>
<keyword evidence="3" id="KW-1185">Reference proteome</keyword>
<feature type="signal peptide" evidence="1">
    <location>
        <begin position="1"/>
        <end position="17"/>
    </location>
</feature>
<dbReference type="Gene3D" id="3.15.10.50">
    <property type="match status" value="1"/>
</dbReference>
<dbReference type="Proteomes" id="UP000002358">
    <property type="component" value="Chromosome 3"/>
</dbReference>
<dbReference type="GeneID" id="107980928"/>
<organism evidence="2 3">
    <name type="scientific">Nasonia vitripennis</name>
    <name type="common">Parasitic wasp</name>
    <dbReference type="NCBI Taxonomy" id="7425"/>
    <lineage>
        <taxon>Eukaryota</taxon>
        <taxon>Metazoa</taxon>
        <taxon>Ecdysozoa</taxon>
        <taxon>Arthropoda</taxon>
        <taxon>Hexapoda</taxon>
        <taxon>Insecta</taxon>
        <taxon>Pterygota</taxon>
        <taxon>Neoptera</taxon>
        <taxon>Endopterygota</taxon>
        <taxon>Hymenoptera</taxon>
        <taxon>Apocrita</taxon>
        <taxon>Proctotrupomorpha</taxon>
        <taxon>Chalcidoidea</taxon>
        <taxon>Pteromalidae</taxon>
        <taxon>Pteromalinae</taxon>
        <taxon>Nasonia</taxon>
    </lineage>
</organism>